<feature type="domain" description="Radical SAM core" evidence="7">
    <location>
        <begin position="47"/>
        <end position="266"/>
    </location>
</feature>
<dbReference type="InterPro" id="IPR034422">
    <property type="entry name" value="HydE/PylB-like"/>
</dbReference>
<feature type="binding site" evidence="5">
    <location>
        <position position="61"/>
    </location>
    <ligand>
        <name>[4Fe-4S] cluster</name>
        <dbReference type="ChEBI" id="CHEBI:49883"/>
        <note>4Fe-4S-S-AdoMet</note>
    </ligand>
</feature>
<dbReference type="InterPro" id="IPR024021">
    <property type="entry name" value="FeFe-hyd_HydE_rSAM"/>
</dbReference>
<dbReference type="PANTHER" id="PTHR43726">
    <property type="entry name" value="3-METHYLORNITHINE SYNTHASE"/>
    <property type="match status" value="1"/>
</dbReference>
<dbReference type="InterPro" id="IPR007197">
    <property type="entry name" value="rSAM"/>
</dbReference>
<dbReference type="GO" id="GO:0046872">
    <property type="term" value="F:metal ion binding"/>
    <property type="evidence" value="ECO:0007669"/>
    <property type="project" value="UniProtKB-KW"/>
</dbReference>
<evidence type="ECO:0000256" key="3">
    <source>
        <dbReference type="ARBA" id="ARBA00023004"/>
    </source>
</evidence>
<reference evidence="8" key="2">
    <citation type="journal article" date="2021" name="PeerJ">
        <title>Extensive microbial diversity within the chicken gut microbiome revealed by metagenomics and culture.</title>
        <authorList>
            <person name="Gilroy R."/>
            <person name="Ravi A."/>
            <person name="Getino M."/>
            <person name="Pursley I."/>
            <person name="Horton D.L."/>
            <person name="Alikhan N.F."/>
            <person name="Baker D."/>
            <person name="Gharbi K."/>
            <person name="Hall N."/>
            <person name="Watson M."/>
            <person name="Adriaenssens E.M."/>
            <person name="Foster-Nyarko E."/>
            <person name="Jarju S."/>
            <person name="Secka A."/>
            <person name="Antonio M."/>
            <person name="Oren A."/>
            <person name="Chaudhuri R.R."/>
            <person name="La Ragione R."/>
            <person name="Hildebrand F."/>
            <person name="Pallen M.J."/>
        </authorList>
    </citation>
    <scope>NUCLEOTIDE SEQUENCE</scope>
    <source>
        <strain evidence="8">ChiHcec3-6078</strain>
    </source>
</reference>
<feature type="binding site" evidence="5">
    <location>
        <position position="68"/>
    </location>
    <ligand>
        <name>[4Fe-4S] cluster</name>
        <dbReference type="ChEBI" id="CHEBI:49883"/>
        <note>4Fe-4S-S-AdoMet</note>
    </ligand>
</feature>
<dbReference type="SMART" id="SM00729">
    <property type="entry name" value="Elp3"/>
    <property type="match status" value="1"/>
</dbReference>
<dbReference type="InterPro" id="IPR006638">
    <property type="entry name" value="Elp3/MiaA/NifB-like_rSAM"/>
</dbReference>
<feature type="binding site" evidence="5">
    <location>
        <position position="65"/>
    </location>
    <ligand>
        <name>[4Fe-4S] cluster</name>
        <dbReference type="ChEBI" id="CHEBI:49883"/>
        <note>4Fe-4S-S-AdoMet</note>
    </ligand>
</feature>
<dbReference type="PROSITE" id="PS51918">
    <property type="entry name" value="RADICAL_SAM"/>
    <property type="match status" value="1"/>
</dbReference>
<gene>
    <name evidence="8" type="primary">hydE</name>
    <name evidence="8" type="ORF">IAC50_08845</name>
</gene>
<evidence type="ECO:0000256" key="5">
    <source>
        <dbReference type="PIRSR" id="PIRSR004762-1"/>
    </source>
</evidence>
<dbReference type="InterPro" id="IPR058240">
    <property type="entry name" value="rSAM_sf"/>
</dbReference>
<evidence type="ECO:0000259" key="7">
    <source>
        <dbReference type="PROSITE" id="PS51918"/>
    </source>
</evidence>
<dbReference type="EMBL" id="DVMP01000157">
    <property type="protein sequence ID" value="HIU26583.1"/>
    <property type="molecule type" value="Genomic_DNA"/>
</dbReference>
<protein>
    <submittedName>
        <fullName evidence="8">[FeFe] hydrogenase H-cluster radical SAM maturase HydE</fullName>
    </submittedName>
</protein>
<comment type="cofactor">
    <cofactor evidence="5">
        <name>[4Fe-4S] cluster</name>
        <dbReference type="ChEBI" id="CHEBI:49883"/>
    </cofactor>
    <text evidence="5">Binds 1 [4Fe-4S] cluster. The cluster is coordinated with 3 cysteines and an exchangeable S-adenosyl-L-methionine.</text>
</comment>
<dbReference type="GO" id="GO:0016740">
    <property type="term" value="F:transferase activity"/>
    <property type="evidence" value="ECO:0007669"/>
    <property type="project" value="TreeGrafter"/>
</dbReference>
<dbReference type="PIRSF" id="PIRSF004762">
    <property type="entry name" value="CHP00423"/>
    <property type="match status" value="1"/>
</dbReference>
<proteinExistence type="predicted"/>
<dbReference type="Pfam" id="PF04055">
    <property type="entry name" value="Radical_SAM"/>
    <property type="match status" value="1"/>
</dbReference>
<organism evidence="8 9">
    <name type="scientific">Candidatus Allocopromorpha excrementigallinarum</name>
    <dbReference type="NCBI Taxonomy" id="2840742"/>
    <lineage>
        <taxon>Bacteria</taxon>
        <taxon>Bacillati</taxon>
        <taxon>Bacillota</taxon>
        <taxon>Clostridia</taxon>
        <taxon>Eubacteriales</taxon>
        <taxon>Eubacteriaceae</taxon>
        <taxon>Eubacteriaceae incertae sedis</taxon>
        <taxon>Candidatus Allocopromorpha</taxon>
    </lineage>
</organism>
<dbReference type="InterPro" id="IPR013785">
    <property type="entry name" value="Aldolase_TIM"/>
</dbReference>
<dbReference type="PANTHER" id="PTHR43726:SF1">
    <property type="entry name" value="BIOTIN SYNTHASE"/>
    <property type="match status" value="1"/>
</dbReference>
<dbReference type="GO" id="GO:0051539">
    <property type="term" value="F:4 iron, 4 sulfur cluster binding"/>
    <property type="evidence" value="ECO:0007669"/>
    <property type="project" value="UniProtKB-KW"/>
</dbReference>
<evidence type="ECO:0000256" key="6">
    <source>
        <dbReference type="PIRSR" id="PIRSR004762-2"/>
    </source>
</evidence>
<dbReference type="SFLD" id="SFLDS00029">
    <property type="entry name" value="Radical_SAM"/>
    <property type="match status" value="1"/>
</dbReference>
<feature type="binding site" evidence="6">
    <location>
        <position position="184"/>
    </location>
    <ligand>
        <name>S-adenosyl-L-methionine</name>
        <dbReference type="ChEBI" id="CHEBI:59789"/>
    </ligand>
</feature>
<evidence type="ECO:0000313" key="9">
    <source>
        <dbReference type="Proteomes" id="UP000824090"/>
    </source>
</evidence>
<dbReference type="SFLD" id="SFLDG01060">
    <property type="entry name" value="BATS_domain_containing"/>
    <property type="match status" value="1"/>
</dbReference>
<sequence>MNGTDAIRKKFEKPEPDTWDLAELFLLRDFSAVYREADRVREERKGNIVRLRAIIEFSNICSQNCLYCGLRRDNEEINRYAMTGEEILRTAEEAVGAGYETIVLQSGEGSLSPEALGDIVASIKSMKTKKGVHPAVTLSCGQMKKEDYALLRKRGADRYLLKHETADRDLYRRLHPQGGGLKERLECLELLRDLGYETGSGFMTGLPGQTVRILAEDLLLLKKAGCSMAGIGPFIPNPKTPLGKEAAGDPETARRAVALGRLLLPEANLPVTTALSVAAGAEEGEAGKDGENPFSFGANVVMKKVTPDRYKRDYEIYPAELGKTRIKEDRRNLEILVKSFGREPL</sequence>
<dbReference type="SFLD" id="SFLDG01280">
    <property type="entry name" value="HydE/PylB-like"/>
    <property type="match status" value="1"/>
</dbReference>
<dbReference type="Proteomes" id="UP000824090">
    <property type="component" value="Unassembled WGS sequence"/>
</dbReference>
<accession>A0A9D1I3P1</accession>
<keyword evidence="1 5" id="KW-0949">S-adenosyl-L-methionine</keyword>
<feature type="binding site" evidence="6">
    <location>
        <position position="164"/>
    </location>
    <ligand>
        <name>S-adenosyl-L-methionine</name>
        <dbReference type="ChEBI" id="CHEBI:59789"/>
    </ligand>
</feature>
<dbReference type="AlphaFoldDB" id="A0A9D1I3P1"/>
<evidence type="ECO:0000313" key="8">
    <source>
        <dbReference type="EMBL" id="HIU26583.1"/>
    </source>
</evidence>
<evidence type="ECO:0000256" key="4">
    <source>
        <dbReference type="ARBA" id="ARBA00023014"/>
    </source>
</evidence>
<evidence type="ECO:0000256" key="1">
    <source>
        <dbReference type="ARBA" id="ARBA00022691"/>
    </source>
</evidence>
<evidence type="ECO:0000256" key="2">
    <source>
        <dbReference type="ARBA" id="ARBA00022723"/>
    </source>
</evidence>
<keyword evidence="3 5" id="KW-0408">Iron</keyword>
<comment type="caution">
    <text evidence="8">The sequence shown here is derived from an EMBL/GenBank/DDBJ whole genome shotgun (WGS) entry which is preliminary data.</text>
</comment>
<keyword evidence="2" id="KW-0479">Metal-binding</keyword>
<keyword evidence="5" id="KW-0004">4Fe-4S</keyword>
<keyword evidence="4 5" id="KW-0411">Iron-sulfur</keyword>
<dbReference type="CDD" id="cd01335">
    <property type="entry name" value="Radical_SAM"/>
    <property type="match status" value="1"/>
</dbReference>
<dbReference type="NCBIfam" id="TIGR03956">
    <property type="entry name" value="rSAM_HydE"/>
    <property type="match status" value="1"/>
</dbReference>
<name>A0A9D1I3P1_9FIRM</name>
<dbReference type="Gene3D" id="3.20.20.70">
    <property type="entry name" value="Aldolase class I"/>
    <property type="match status" value="1"/>
</dbReference>
<reference evidence="8" key="1">
    <citation type="submission" date="2020-10" db="EMBL/GenBank/DDBJ databases">
        <authorList>
            <person name="Gilroy R."/>
        </authorList>
    </citation>
    <scope>NUCLEOTIDE SEQUENCE</scope>
    <source>
        <strain evidence="8">ChiHcec3-6078</strain>
    </source>
</reference>
<dbReference type="SUPFAM" id="SSF102114">
    <property type="entry name" value="Radical SAM enzymes"/>
    <property type="match status" value="1"/>
</dbReference>